<accession>A0AAW0F9Z5</accession>
<evidence type="ECO:0000313" key="1">
    <source>
        <dbReference type="EMBL" id="KAK7677918.1"/>
    </source>
</evidence>
<dbReference type="Proteomes" id="UP001385951">
    <property type="component" value="Unassembled WGS sequence"/>
</dbReference>
<proteinExistence type="predicted"/>
<evidence type="ECO:0000313" key="2">
    <source>
        <dbReference type="Proteomes" id="UP001385951"/>
    </source>
</evidence>
<gene>
    <name evidence="1" type="ORF">QCA50_019108</name>
</gene>
<name>A0AAW0F9Z5_9APHY</name>
<dbReference type="AlphaFoldDB" id="A0AAW0F9Z5"/>
<keyword evidence="2" id="KW-1185">Reference proteome</keyword>
<protein>
    <submittedName>
        <fullName evidence="1">Uncharacterized protein</fullName>
    </submittedName>
</protein>
<reference evidence="1 2" key="1">
    <citation type="submission" date="2022-09" db="EMBL/GenBank/DDBJ databases">
        <authorList>
            <person name="Palmer J.M."/>
        </authorList>
    </citation>
    <scope>NUCLEOTIDE SEQUENCE [LARGE SCALE GENOMIC DNA]</scope>
    <source>
        <strain evidence="1 2">DSM 7382</strain>
    </source>
</reference>
<dbReference type="EMBL" id="JASBNA010000080">
    <property type="protein sequence ID" value="KAK7677918.1"/>
    <property type="molecule type" value="Genomic_DNA"/>
</dbReference>
<comment type="caution">
    <text evidence="1">The sequence shown here is derived from an EMBL/GenBank/DDBJ whole genome shotgun (WGS) entry which is preliminary data.</text>
</comment>
<organism evidence="1 2">
    <name type="scientific">Cerrena zonata</name>
    <dbReference type="NCBI Taxonomy" id="2478898"/>
    <lineage>
        <taxon>Eukaryota</taxon>
        <taxon>Fungi</taxon>
        <taxon>Dikarya</taxon>
        <taxon>Basidiomycota</taxon>
        <taxon>Agaricomycotina</taxon>
        <taxon>Agaricomycetes</taxon>
        <taxon>Polyporales</taxon>
        <taxon>Cerrenaceae</taxon>
        <taxon>Cerrena</taxon>
    </lineage>
</organism>
<sequence>MFINPLHDLWNVEDEPTIIQTQSEPTNDLSTLSPWAEPPAIEAAMNLITEANVGATNTIVSSSIGATSLIAAVSEILASV</sequence>